<dbReference type="Gene3D" id="3.40.50.300">
    <property type="entry name" value="P-loop containing nucleotide triphosphate hydrolases"/>
    <property type="match status" value="1"/>
</dbReference>
<dbReference type="RefSeq" id="WP_011749586.1">
    <property type="nucleotide sequence ID" value="NC_008687.1"/>
</dbReference>
<dbReference type="EnsemblBacteria" id="ABL71401">
    <property type="protein sequence ID" value="ABL71401"/>
    <property type="gene ID" value="Pden_3325"/>
</dbReference>
<evidence type="ECO:0000313" key="4">
    <source>
        <dbReference type="Proteomes" id="UP000000361"/>
    </source>
</evidence>
<dbReference type="PANTHER" id="PTHR32182">
    <property type="entry name" value="DNA REPLICATION AND REPAIR PROTEIN RECF"/>
    <property type="match status" value="1"/>
</dbReference>
<accession>A1B7A7</accession>
<keyword evidence="4" id="KW-1185">Reference proteome</keyword>
<name>A1B7A7_PARDP</name>
<evidence type="ECO:0000259" key="2">
    <source>
        <dbReference type="Pfam" id="PF13166"/>
    </source>
</evidence>
<keyword evidence="1" id="KW-0175">Coiled coil</keyword>
<dbReference type="InterPro" id="IPR027417">
    <property type="entry name" value="P-loop_NTPase"/>
</dbReference>
<dbReference type="Pfam" id="PF13166">
    <property type="entry name" value="AAA_13"/>
    <property type="match status" value="2"/>
</dbReference>
<gene>
    <name evidence="3" type="ordered locus">Pden_3325</name>
</gene>
<dbReference type="InterPro" id="IPR026866">
    <property type="entry name" value="CR006_AAA"/>
</dbReference>
<organism evidence="3 4">
    <name type="scientific">Paracoccus denitrificans (strain Pd 1222)</name>
    <dbReference type="NCBI Taxonomy" id="318586"/>
    <lineage>
        <taxon>Bacteria</taxon>
        <taxon>Pseudomonadati</taxon>
        <taxon>Pseudomonadota</taxon>
        <taxon>Alphaproteobacteria</taxon>
        <taxon>Rhodobacterales</taxon>
        <taxon>Paracoccaceae</taxon>
        <taxon>Paracoccus</taxon>
    </lineage>
</organism>
<dbReference type="OrthoDB" id="9789562at2"/>
<dbReference type="STRING" id="318586.Pden_3325"/>
<dbReference type="Proteomes" id="UP000000361">
    <property type="component" value="Chromosome 2"/>
</dbReference>
<evidence type="ECO:0000256" key="1">
    <source>
        <dbReference type="SAM" id="Coils"/>
    </source>
</evidence>
<dbReference type="KEGG" id="pde:Pden_3325"/>
<dbReference type="GO" id="GO:0006302">
    <property type="term" value="P:double-strand break repair"/>
    <property type="evidence" value="ECO:0007669"/>
    <property type="project" value="TreeGrafter"/>
</dbReference>
<sequence>MLTHINLVRNVGRFDSVSAGANLPFQKFTVLYGENGRGKTTLSAILKSLATNDPLLIEQRHRLGAQHPPHVVVARSANQHVFQNGGWSASDDRIVVFDDDFVAQNVCSGIEIASEHCKNLHELIIGARGVALNETLQQHIREIEEHNAEIRKLGGNIPASVRGAMNVDQFCALEKRDDIDAAIAETERKINAAKASDEVQKRESFKNFALPEFDIDGLNGLLSRGLPELEAEAAQRVRDHLSHAGRNAETWVAEGLPRVAAMAEATDRNDCPFCAQSLDASPVIRHYQAYFSDAYAKLREDVTEAGKALTRDFGGDIAAAYERAIAAISESRNFWGRFADIPEQEFDTAATVRALNAAREAVRQQLLAKHAAPFEIAPLSEETLNAIGAYDALRQQHIEAMRVYEEANAKIALIKEQAASSNLSALQTDLDNLKRIKVRHSDPYDEICRKYLEAAAKKQKTERARDAAREALNQYQQQVFPRYEAAINTYLGKFHAGYRLGSVSSRNTRSGATCDYKVLINNVPVSLSANAGPSFRNTLSAGDRNTLALAFFFASLEQDSDLASKIVVIDDPMTSLDEHRSLTTRQEIIALTGRVTQVIVMSHEKPFLCGLWEAASRINRAAIMVMRNGDGSTLAEWNVNDDCITEHDRRHRLVAEFLNSYSATQERNVAVALRHILEAFVRVAYPEHFPPGSMLGPFVDKSRQRIGEQNEILSKADTVELRAILDYANKFHHDTNPAYETEQINDTELESFARRTLAFTKRT</sequence>
<evidence type="ECO:0000313" key="3">
    <source>
        <dbReference type="EMBL" id="ABL71401.1"/>
    </source>
</evidence>
<dbReference type="SUPFAM" id="SSF52540">
    <property type="entry name" value="P-loop containing nucleoside triphosphate hydrolases"/>
    <property type="match status" value="1"/>
</dbReference>
<feature type="domain" description="Protein CR006 P-loop" evidence="2">
    <location>
        <begin position="247"/>
        <end position="750"/>
    </location>
</feature>
<dbReference type="GeneID" id="93452992"/>
<protein>
    <recommendedName>
        <fullName evidence="2">Protein CR006 P-loop domain-containing protein</fullName>
    </recommendedName>
</protein>
<feature type="coiled-coil region" evidence="1">
    <location>
        <begin position="129"/>
        <end position="196"/>
    </location>
</feature>
<dbReference type="EMBL" id="CP000490">
    <property type="protein sequence ID" value="ABL71401.1"/>
    <property type="molecule type" value="Genomic_DNA"/>
</dbReference>
<dbReference type="GO" id="GO:0000731">
    <property type="term" value="P:DNA synthesis involved in DNA repair"/>
    <property type="evidence" value="ECO:0007669"/>
    <property type="project" value="TreeGrafter"/>
</dbReference>
<dbReference type="HOGENOM" id="CLU_020919_0_0_5"/>
<dbReference type="PANTHER" id="PTHR32182:SF0">
    <property type="entry name" value="DNA REPLICATION AND REPAIR PROTEIN RECF"/>
    <property type="match status" value="1"/>
</dbReference>
<proteinExistence type="predicted"/>
<dbReference type="AlphaFoldDB" id="A1B7A7"/>
<feature type="domain" description="Protein CR006 P-loop" evidence="2">
    <location>
        <begin position="12"/>
        <end position="192"/>
    </location>
</feature>
<dbReference type="eggNOG" id="COG4694">
    <property type="taxonomic scope" value="Bacteria"/>
</dbReference>
<reference evidence="4" key="1">
    <citation type="submission" date="2006-12" db="EMBL/GenBank/DDBJ databases">
        <title>Complete sequence of chromosome 2 of Paracoccus denitrificans PD1222.</title>
        <authorList>
            <person name="Copeland A."/>
            <person name="Lucas S."/>
            <person name="Lapidus A."/>
            <person name="Barry K."/>
            <person name="Detter J.C."/>
            <person name="Glavina del Rio T."/>
            <person name="Hammon N."/>
            <person name="Israni S."/>
            <person name="Dalin E."/>
            <person name="Tice H."/>
            <person name="Pitluck S."/>
            <person name="Munk A.C."/>
            <person name="Brettin T."/>
            <person name="Bruce D."/>
            <person name="Han C."/>
            <person name="Tapia R."/>
            <person name="Gilna P."/>
            <person name="Schmutz J."/>
            <person name="Larimer F."/>
            <person name="Land M."/>
            <person name="Hauser L."/>
            <person name="Kyrpides N."/>
            <person name="Lykidis A."/>
            <person name="Spiro S."/>
            <person name="Richardson D.J."/>
            <person name="Moir J.W.B."/>
            <person name="Ferguson S.J."/>
            <person name="van Spanning R.J.M."/>
            <person name="Richardson P."/>
        </authorList>
    </citation>
    <scope>NUCLEOTIDE SEQUENCE [LARGE SCALE GENOMIC DNA]</scope>
    <source>
        <strain evidence="4">Pd 1222</strain>
    </source>
</reference>